<dbReference type="FunFam" id="2.10.110.10:FF:000001">
    <property type="entry name" value="Cysteine and glycine-rich protein 1"/>
    <property type="match status" value="1"/>
</dbReference>
<reference evidence="9 10" key="1">
    <citation type="submission" date="2018-03" db="EMBL/GenBank/DDBJ databases">
        <authorList>
            <person name="Fogelqvist J."/>
        </authorList>
    </citation>
    <scope>NUCLEOTIDE SEQUENCE [LARGE SCALE GENOMIC DNA]</scope>
</reference>
<dbReference type="PROSITE" id="PS50023">
    <property type="entry name" value="LIM_DOMAIN_2"/>
    <property type="match status" value="1"/>
</dbReference>
<evidence type="ECO:0000256" key="6">
    <source>
        <dbReference type="ARBA" id="ARBA00023242"/>
    </source>
</evidence>
<evidence type="ECO:0000256" key="2">
    <source>
        <dbReference type="ARBA" id="ARBA00022723"/>
    </source>
</evidence>
<feature type="domain" description="LIM zinc-binding" evidence="8">
    <location>
        <begin position="47"/>
        <end position="107"/>
    </location>
</feature>
<dbReference type="PANTHER" id="PTHR24215">
    <property type="entry name" value="RHO-GTPASE-ACTIVATING PROTEIN LRG1"/>
    <property type="match status" value="1"/>
</dbReference>
<dbReference type="EMBL" id="OVEO01000006">
    <property type="protein sequence ID" value="SPQ96600.1"/>
    <property type="molecule type" value="Genomic_DNA"/>
</dbReference>
<protein>
    <recommendedName>
        <fullName evidence="8">LIM zinc-binding domain-containing protein</fullName>
    </recommendedName>
</protein>
<evidence type="ECO:0000256" key="5">
    <source>
        <dbReference type="ARBA" id="ARBA00023038"/>
    </source>
</evidence>
<dbReference type="SMART" id="SM00132">
    <property type="entry name" value="LIM"/>
    <property type="match status" value="1"/>
</dbReference>
<keyword evidence="3" id="KW-0677">Repeat</keyword>
<comment type="subcellular location">
    <subcellularLocation>
        <location evidence="1">Nucleus</location>
    </subcellularLocation>
</comment>
<proteinExistence type="predicted"/>
<gene>
    <name evidence="9" type="ORF">PLBR_LOCUS3815</name>
</gene>
<name>A0A3P3Y9D0_PLABS</name>
<geneLocation type="mitochondrion" evidence="9"/>
<evidence type="ECO:0000256" key="1">
    <source>
        <dbReference type="ARBA" id="ARBA00004123"/>
    </source>
</evidence>
<dbReference type="Pfam" id="PF00412">
    <property type="entry name" value="LIM"/>
    <property type="match status" value="1"/>
</dbReference>
<evidence type="ECO:0000256" key="4">
    <source>
        <dbReference type="ARBA" id="ARBA00022833"/>
    </source>
</evidence>
<keyword evidence="4 7" id="KW-0862">Zinc</keyword>
<evidence type="ECO:0000313" key="9">
    <source>
        <dbReference type="EMBL" id="SPQ96600.1"/>
    </source>
</evidence>
<dbReference type="PROSITE" id="PS00478">
    <property type="entry name" value="LIM_DOMAIN_1"/>
    <property type="match status" value="1"/>
</dbReference>
<dbReference type="GO" id="GO:0030036">
    <property type="term" value="P:actin cytoskeleton organization"/>
    <property type="evidence" value="ECO:0007669"/>
    <property type="project" value="TreeGrafter"/>
</dbReference>
<dbReference type="GO" id="GO:0005737">
    <property type="term" value="C:cytoplasm"/>
    <property type="evidence" value="ECO:0007669"/>
    <property type="project" value="TreeGrafter"/>
</dbReference>
<organism evidence="9 10">
    <name type="scientific">Plasmodiophora brassicae</name>
    <name type="common">Clubroot disease agent</name>
    <dbReference type="NCBI Taxonomy" id="37360"/>
    <lineage>
        <taxon>Eukaryota</taxon>
        <taxon>Sar</taxon>
        <taxon>Rhizaria</taxon>
        <taxon>Endomyxa</taxon>
        <taxon>Phytomyxea</taxon>
        <taxon>Plasmodiophorida</taxon>
        <taxon>Plasmodiophoridae</taxon>
        <taxon>Plasmodiophora</taxon>
    </lineage>
</organism>
<evidence type="ECO:0000259" key="8">
    <source>
        <dbReference type="PROSITE" id="PS50023"/>
    </source>
</evidence>
<accession>A0A3P3Y9D0</accession>
<evidence type="ECO:0000313" key="10">
    <source>
        <dbReference type="Proteomes" id="UP000290189"/>
    </source>
</evidence>
<keyword evidence="9" id="KW-0496">Mitochondrion</keyword>
<dbReference type="CDD" id="cd09358">
    <property type="entry name" value="LIM_Mical_like"/>
    <property type="match status" value="1"/>
</dbReference>
<dbReference type="Proteomes" id="UP000290189">
    <property type="component" value="Unassembled WGS sequence"/>
</dbReference>
<dbReference type="Gene3D" id="2.10.110.10">
    <property type="entry name" value="Cysteine Rich Protein"/>
    <property type="match status" value="1"/>
</dbReference>
<keyword evidence="5 7" id="KW-0440">LIM domain</keyword>
<dbReference type="InterPro" id="IPR001781">
    <property type="entry name" value="Znf_LIM"/>
</dbReference>
<dbReference type="SUPFAM" id="SSF57716">
    <property type="entry name" value="Glucocorticoid receptor-like (DNA-binding domain)"/>
    <property type="match status" value="2"/>
</dbReference>
<evidence type="ECO:0000256" key="3">
    <source>
        <dbReference type="ARBA" id="ARBA00022737"/>
    </source>
</evidence>
<keyword evidence="2 7" id="KW-0479">Metal-binding</keyword>
<evidence type="ECO:0000256" key="7">
    <source>
        <dbReference type="PROSITE-ProRule" id="PRU00125"/>
    </source>
</evidence>
<dbReference type="GO" id="GO:0005634">
    <property type="term" value="C:nucleus"/>
    <property type="evidence" value="ECO:0007669"/>
    <property type="project" value="UniProtKB-SubCell"/>
</dbReference>
<keyword evidence="6" id="KW-0539">Nucleus</keyword>
<dbReference type="AlphaFoldDB" id="A0A3P3Y9D0"/>
<dbReference type="PANTHER" id="PTHR24215:SF35">
    <property type="entry name" value="MUSCLE LIM PROTEIN MLP84B"/>
    <property type="match status" value="1"/>
</dbReference>
<dbReference type="GO" id="GO:0046872">
    <property type="term" value="F:metal ion binding"/>
    <property type="evidence" value="ECO:0007669"/>
    <property type="project" value="UniProtKB-KW"/>
</dbReference>
<sequence length="131" mass="14073">MTIPIACRRVVTLQFRLAPCGAVTLPGEDPCAGSRVLTIVMATIGDDLCTVCGKKVYAVEKIVAESRLFHKNCFKCHGCSKRLDPGKITSHEGNVYCPPCYTKSFGPKGYGFANGQAGLSTHVYSTDSKPN</sequence>